<dbReference type="PANTHER" id="PTHR46145:SF4">
    <property type="entry name" value="HEPARANASE"/>
    <property type="match status" value="1"/>
</dbReference>
<feature type="non-terminal residue" evidence="2">
    <location>
        <position position="1"/>
    </location>
</feature>
<comment type="similarity">
    <text evidence="1">Belongs to the glycosyl hydrolase 79 family.</text>
</comment>
<reference evidence="2 3" key="1">
    <citation type="journal article" date="2023" name="Sci. Data">
        <title>Genome assembly of the Korean intertidal mud-creeper Batillaria attramentaria.</title>
        <authorList>
            <person name="Patra A.K."/>
            <person name="Ho P.T."/>
            <person name="Jun S."/>
            <person name="Lee S.J."/>
            <person name="Kim Y."/>
            <person name="Won Y.J."/>
        </authorList>
    </citation>
    <scope>NUCLEOTIDE SEQUENCE [LARGE SCALE GENOMIC DNA]</scope>
    <source>
        <strain evidence="2">Wonlab-2016</strain>
    </source>
</reference>
<proteinExistence type="inferred from homology"/>
<dbReference type="Gene3D" id="3.20.20.80">
    <property type="entry name" value="Glycosidases"/>
    <property type="match status" value="1"/>
</dbReference>
<dbReference type="Pfam" id="PF03662">
    <property type="entry name" value="Glyco_hydro_79n"/>
    <property type="match status" value="1"/>
</dbReference>
<dbReference type="AlphaFoldDB" id="A0ABD0KFJ5"/>
<dbReference type="InterPro" id="IPR017853">
    <property type="entry name" value="GH"/>
</dbReference>
<dbReference type="InterPro" id="IPR005199">
    <property type="entry name" value="Glyco_hydro_79"/>
</dbReference>
<name>A0ABD0KFJ5_9CAEN</name>
<keyword evidence="3" id="KW-1185">Reference proteome</keyword>
<dbReference type="Proteomes" id="UP001519460">
    <property type="component" value="Unassembled WGS sequence"/>
</dbReference>
<sequence length="427" mass="47120">SMRVQSLARGLAPCFLRVGGTAADCMNFVPPKQPSPVPHYRDMCANNPKHIPVFNMTVAQWDSINKFVQKVGFDFIMDLNVLHRDANDSWSMENTRQLLDYSAARNYSIAGFELGNEYDLFHHAFNYNLSGSRLAQDYKTLKSFLGNYPQYASAILLGPETAHPGEDYFKAFLSAGGADTVDASTFHQYYFPGNKSSLDNFTDVRIMDGFRNVLSSGLNQSRSVKPSLRSWVSETSSSYGGGTPGVSDRFVAGFLWLDKLGLCAAMGIETVLRQDFYGGRYGLIDMDLNPNPDYWLTLLYKRIVRGAVFAVTGGNPMRLYAACADPARFGSGSLAVYYLNPSNSSQTLELPQFRGNKFLDLYLLTPGDTDGLTSKFTALNGKKIVMNGDVLPELPTVTTNSSSVVIPPYSFGFVVAPFAQVPLCRLH</sequence>
<organism evidence="2 3">
    <name type="scientific">Batillaria attramentaria</name>
    <dbReference type="NCBI Taxonomy" id="370345"/>
    <lineage>
        <taxon>Eukaryota</taxon>
        <taxon>Metazoa</taxon>
        <taxon>Spiralia</taxon>
        <taxon>Lophotrochozoa</taxon>
        <taxon>Mollusca</taxon>
        <taxon>Gastropoda</taxon>
        <taxon>Caenogastropoda</taxon>
        <taxon>Sorbeoconcha</taxon>
        <taxon>Cerithioidea</taxon>
        <taxon>Batillariidae</taxon>
        <taxon>Batillaria</taxon>
    </lineage>
</organism>
<dbReference type="SUPFAM" id="SSF51445">
    <property type="entry name" value="(Trans)glycosidases"/>
    <property type="match status" value="1"/>
</dbReference>
<comment type="caution">
    <text evidence="2">The sequence shown here is derived from an EMBL/GenBank/DDBJ whole genome shotgun (WGS) entry which is preliminary data.</text>
</comment>
<evidence type="ECO:0008006" key="4">
    <source>
        <dbReference type="Google" id="ProtNLM"/>
    </source>
</evidence>
<evidence type="ECO:0000256" key="1">
    <source>
        <dbReference type="ARBA" id="ARBA00009800"/>
    </source>
</evidence>
<dbReference type="EMBL" id="JACVVK020000189">
    <property type="protein sequence ID" value="KAK7485807.1"/>
    <property type="molecule type" value="Genomic_DNA"/>
</dbReference>
<gene>
    <name evidence="2" type="ORF">BaRGS_00022988</name>
</gene>
<evidence type="ECO:0000313" key="3">
    <source>
        <dbReference type="Proteomes" id="UP001519460"/>
    </source>
</evidence>
<evidence type="ECO:0000313" key="2">
    <source>
        <dbReference type="EMBL" id="KAK7485807.1"/>
    </source>
</evidence>
<protein>
    <recommendedName>
        <fullName evidence="4">Heparanase</fullName>
    </recommendedName>
</protein>
<accession>A0ABD0KFJ5</accession>
<dbReference type="PANTHER" id="PTHR46145">
    <property type="entry name" value="HEPARANASE"/>
    <property type="match status" value="1"/>
</dbReference>